<sequence length="79" mass="8818">MTLDRERDKAQDQGGLELTSGTVTSHPDPDYPKSDLAQSIHAIVQEAVGEINRMYAELRQHILQAAERAQIEEKCSNDP</sequence>
<organism evidence="2 3">
    <name type="scientific">Skermanella cutis</name>
    <dbReference type="NCBI Taxonomy" id="2775420"/>
    <lineage>
        <taxon>Bacteria</taxon>
        <taxon>Pseudomonadati</taxon>
        <taxon>Pseudomonadota</taxon>
        <taxon>Alphaproteobacteria</taxon>
        <taxon>Rhodospirillales</taxon>
        <taxon>Azospirillaceae</taxon>
        <taxon>Skermanella</taxon>
    </lineage>
</organism>
<accession>A0ABX7AZX2</accession>
<name>A0ABX7AZX2_9PROT</name>
<reference evidence="2" key="1">
    <citation type="submission" date="2021-02" db="EMBL/GenBank/DDBJ databases">
        <title>Skermanella TT6 skin isolate.</title>
        <authorList>
            <person name="Lee K."/>
            <person name="Ganzorig M."/>
        </authorList>
    </citation>
    <scope>NUCLEOTIDE SEQUENCE</scope>
    <source>
        <strain evidence="2">TT6</strain>
    </source>
</reference>
<protein>
    <submittedName>
        <fullName evidence="2">Uncharacterized protein</fullName>
    </submittedName>
</protein>
<evidence type="ECO:0000313" key="2">
    <source>
        <dbReference type="EMBL" id="QQP87461.1"/>
    </source>
</evidence>
<dbReference type="EMBL" id="CP067420">
    <property type="protein sequence ID" value="QQP87461.1"/>
    <property type="molecule type" value="Genomic_DNA"/>
</dbReference>
<feature type="region of interest" description="Disordered" evidence="1">
    <location>
        <begin position="1"/>
        <end position="34"/>
    </location>
</feature>
<dbReference type="RefSeq" id="WP_201070575.1">
    <property type="nucleotide sequence ID" value="NZ_CP067420.1"/>
</dbReference>
<evidence type="ECO:0000256" key="1">
    <source>
        <dbReference type="SAM" id="MobiDB-lite"/>
    </source>
</evidence>
<gene>
    <name evidence="2" type="ORF">IGS68_15230</name>
</gene>
<dbReference type="Proteomes" id="UP000595197">
    <property type="component" value="Chromosome"/>
</dbReference>
<evidence type="ECO:0000313" key="3">
    <source>
        <dbReference type="Proteomes" id="UP000595197"/>
    </source>
</evidence>
<feature type="compositionally biased region" description="Basic and acidic residues" evidence="1">
    <location>
        <begin position="1"/>
        <end position="11"/>
    </location>
</feature>
<keyword evidence="3" id="KW-1185">Reference proteome</keyword>
<proteinExistence type="predicted"/>